<dbReference type="OrthoDB" id="1706794at2"/>
<dbReference type="PANTHER" id="PTHR33154:SF18">
    <property type="entry name" value="ARSENICAL RESISTANCE OPERON REPRESSOR"/>
    <property type="match status" value="1"/>
</dbReference>
<evidence type="ECO:0000256" key="2">
    <source>
        <dbReference type="ARBA" id="ARBA00023125"/>
    </source>
</evidence>
<organism evidence="6 7">
    <name type="scientific">Clostridium cadaveris</name>
    <dbReference type="NCBI Taxonomy" id="1529"/>
    <lineage>
        <taxon>Bacteria</taxon>
        <taxon>Bacillati</taxon>
        <taxon>Bacillota</taxon>
        <taxon>Clostridia</taxon>
        <taxon>Eubacteriales</taxon>
        <taxon>Clostridiaceae</taxon>
        <taxon>Clostridium</taxon>
    </lineage>
</organism>
<dbReference type="Pfam" id="PF01022">
    <property type="entry name" value="HTH_5"/>
    <property type="match status" value="1"/>
</dbReference>
<evidence type="ECO:0000259" key="4">
    <source>
        <dbReference type="PROSITE" id="PS50987"/>
    </source>
</evidence>
<dbReference type="PROSITE" id="PS50987">
    <property type="entry name" value="HTH_ARSR_2"/>
    <property type="match status" value="1"/>
</dbReference>
<keyword evidence="2 6" id="KW-0238">DNA-binding</keyword>
<dbReference type="STRING" id="1529.SAMN04487885_12725"/>
<keyword evidence="1" id="KW-0805">Transcription regulation</keyword>
<evidence type="ECO:0000256" key="1">
    <source>
        <dbReference type="ARBA" id="ARBA00023015"/>
    </source>
</evidence>
<proteinExistence type="predicted"/>
<dbReference type="PRINTS" id="PR00778">
    <property type="entry name" value="HTHARSR"/>
</dbReference>
<dbReference type="Gene3D" id="1.10.10.10">
    <property type="entry name" value="Winged helix-like DNA-binding domain superfamily/Winged helix DNA-binding domain"/>
    <property type="match status" value="1"/>
</dbReference>
<dbReference type="SMART" id="SM00418">
    <property type="entry name" value="HTH_ARSR"/>
    <property type="match status" value="1"/>
</dbReference>
<dbReference type="InterPro" id="IPR011991">
    <property type="entry name" value="ArsR-like_HTH"/>
</dbReference>
<reference evidence="6 7" key="1">
    <citation type="submission" date="2016-10" db="EMBL/GenBank/DDBJ databases">
        <authorList>
            <person name="de Groot N.N."/>
        </authorList>
    </citation>
    <scope>NUCLEOTIDE SEQUENCE [LARGE SCALE GENOMIC DNA]</scope>
    <source>
        <strain evidence="6 7">NLAE-zl-G419</strain>
    </source>
</reference>
<name>A0A1I2PAS8_9CLOT</name>
<dbReference type="EMBL" id="FOOE01000027">
    <property type="protein sequence ID" value="SFG12610.1"/>
    <property type="molecule type" value="Genomic_DNA"/>
</dbReference>
<reference evidence="5 8" key="2">
    <citation type="submission" date="2018-03" db="EMBL/GenBank/DDBJ databases">
        <title>The uncultured portion of the human microbiome is neutrally assembled.</title>
        <authorList>
            <person name="Jeraldo P."/>
            <person name="Boardman L."/>
            <person name="White B.A."/>
            <person name="Nelson H."/>
            <person name="Goldenfeld N."/>
            <person name="Chia N."/>
        </authorList>
    </citation>
    <scope>NUCLEOTIDE SEQUENCE [LARGE SCALE GENOMIC DNA]</scope>
    <source>
        <strain evidence="5">CIM:MAG 903</strain>
    </source>
</reference>
<dbReference type="GO" id="GO:0003677">
    <property type="term" value="F:DNA binding"/>
    <property type="evidence" value="ECO:0007669"/>
    <property type="project" value="UniProtKB-KW"/>
</dbReference>
<sequence length="355" mass="41517">MKFIFNNNLNYTFESLNILRNIANGNDIHHTLDTFHQKYGVPLDELDPAFLPIIEAHDYIKSKISIPKDRLEYLFKNFSNYTDTSLADVIFFNDIDVTLDFAALSEQEKQQLAVTSIVSFIDEENNLDSIVKSLNNDKEIFNYISSQDLTDEIKYTLVYIYYNYEKLFYEISSMISHVTELIKEKEYILKDILESFMNKFFIDSDGDISGYLKKNYQISIKNTDIVNIHPNVFYFNQVRVYGIEKNEKIAIGVNYLKILELLKKYKIDESRILDVLKVLSDKSKFEILKTLTSQKLYGSQIAEMLNLTNATVSYHMSALANLQLILVDKDNNKVFYTLNKNKLKEYLTTLENLFF</sequence>
<dbReference type="CDD" id="cd00090">
    <property type="entry name" value="HTH_ARSR"/>
    <property type="match status" value="1"/>
</dbReference>
<protein>
    <submittedName>
        <fullName evidence="5">ArsR family transcriptional regulator</fullName>
    </submittedName>
    <submittedName>
        <fullName evidence="6">DNA-binding transcriptional regulator, ArsR family</fullName>
    </submittedName>
</protein>
<dbReference type="GO" id="GO:0003700">
    <property type="term" value="F:DNA-binding transcription factor activity"/>
    <property type="evidence" value="ECO:0007669"/>
    <property type="project" value="InterPro"/>
</dbReference>
<evidence type="ECO:0000313" key="5">
    <source>
        <dbReference type="EMBL" id="PWL54637.1"/>
    </source>
</evidence>
<keyword evidence="3" id="KW-0804">Transcription</keyword>
<dbReference type="InterPro" id="IPR051081">
    <property type="entry name" value="HTH_MetalResp_TranReg"/>
</dbReference>
<keyword evidence="7" id="KW-1185">Reference proteome</keyword>
<gene>
    <name evidence="5" type="ORF">DBY38_03830</name>
    <name evidence="6" type="ORF">SAMN04487885_12725</name>
</gene>
<evidence type="ECO:0000313" key="7">
    <source>
        <dbReference type="Proteomes" id="UP000182135"/>
    </source>
</evidence>
<dbReference type="InterPro" id="IPR036388">
    <property type="entry name" value="WH-like_DNA-bd_sf"/>
</dbReference>
<dbReference type="SUPFAM" id="SSF46785">
    <property type="entry name" value="Winged helix' DNA-binding domain"/>
    <property type="match status" value="1"/>
</dbReference>
<dbReference type="Proteomes" id="UP000182135">
    <property type="component" value="Unassembled WGS sequence"/>
</dbReference>
<feature type="domain" description="HTH arsR-type" evidence="4">
    <location>
        <begin position="262"/>
        <end position="355"/>
    </location>
</feature>
<dbReference type="EMBL" id="QAMZ01000019">
    <property type="protein sequence ID" value="PWL54637.1"/>
    <property type="molecule type" value="Genomic_DNA"/>
</dbReference>
<evidence type="ECO:0000256" key="3">
    <source>
        <dbReference type="ARBA" id="ARBA00023163"/>
    </source>
</evidence>
<dbReference type="eggNOG" id="COG0640">
    <property type="taxonomic scope" value="Bacteria"/>
</dbReference>
<evidence type="ECO:0000313" key="6">
    <source>
        <dbReference type="EMBL" id="SFG12610.1"/>
    </source>
</evidence>
<dbReference type="InterPro" id="IPR001845">
    <property type="entry name" value="HTH_ArsR_DNA-bd_dom"/>
</dbReference>
<dbReference type="AlphaFoldDB" id="A0A1I2PAS8"/>
<dbReference type="InterPro" id="IPR036390">
    <property type="entry name" value="WH_DNA-bd_sf"/>
</dbReference>
<dbReference type="PANTHER" id="PTHR33154">
    <property type="entry name" value="TRANSCRIPTIONAL REGULATOR, ARSR FAMILY"/>
    <property type="match status" value="1"/>
</dbReference>
<dbReference type="RefSeq" id="WP_027640002.1">
    <property type="nucleotide sequence ID" value="NZ_BAAACD010000011.1"/>
</dbReference>
<evidence type="ECO:0000313" key="8">
    <source>
        <dbReference type="Proteomes" id="UP000246114"/>
    </source>
</evidence>
<accession>A0A1I2PAS8</accession>
<dbReference type="Proteomes" id="UP000246114">
    <property type="component" value="Unassembled WGS sequence"/>
</dbReference>